<dbReference type="FunFam" id="1.10.533.10:FF:000067">
    <property type="entry name" value="NLR family pyrin domain containing 2"/>
    <property type="match status" value="1"/>
</dbReference>
<dbReference type="PANTHER" id="PTHR45690">
    <property type="entry name" value="NACHT, LRR AND PYD DOMAINS-CONTAINING PROTEIN 12"/>
    <property type="match status" value="1"/>
</dbReference>
<keyword evidence="3" id="KW-0963">Cytoplasm</keyword>
<feature type="region of interest" description="Disordered" evidence="9">
    <location>
        <begin position="1009"/>
        <end position="1030"/>
    </location>
</feature>
<dbReference type="InterPro" id="IPR041267">
    <property type="entry name" value="NLRP_HD2"/>
</dbReference>
<keyword evidence="6" id="KW-0547">Nucleotide-binding</keyword>
<evidence type="ECO:0000259" key="10">
    <source>
        <dbReference type="PROSITE" id="PS50824"/>
    </source>
</evidence>
<keyword evidence="4" id="KW-0433">Leucine-rich repeat</keyword>
<dbReference type="GO" id="GO:0005829">
    <property type="term" value="C:cytosol"/>
    <property type="evidence" value="ECO:0007669"/>
    <property type="project" value="UniProtKB-ARBA"/>
</dbReference>
<evidence type="ECO:0000256" key="9">
    <source>
        <dbReference type="SAM" id="MobiDB-lite"/>
    </source>
</evidence>
<dbReference type="Gene3D" id="3.80.10.10">
    <property type="entry name" value="Ribonuclease Inhibitor"/>
    <property type="match status" value="3"/>
</dbReference>
<keyword evidence="7" id="KW-0067">ATP-binding</keyword>
<evidence type="ECO:0000256" key="3">
    <source>
        <dbReference type="ARBA" id="ARBA00022490"/>
    </source>
</evidence>
<dbReference type="EMBL" id="JABVXQ010000014">
    <property type="protein sequence ID" value="KAF6078824.1"/>
    <property type="molecule type" value="Genomic_DNA"/>
</dbReference>
<dbReference type="InterPro" id="IPR011029">
    <property type="entry name" value="DEATH-like_dom_sf"/>
</dbReference>
<dbReference type="Pfam" id="PF05729">
    <property type="entry name" value="NACHT"/>
    <property type="match status" value="1"/>
</dbReference>
<dbReference type="PROSITE" id="PS50824">
    <property type="entry name" value="DAPIN"/>
    <property type="match status" value="1"/>
</dbReference>
<dbReference type="GO" id="GO:1901223">
    <property type="term" value="P:negative regulation of non-canonical NF-kappaB signal transduction"/>
    <property type="evidence" value="ECO:0007669"/>
    <property type="project" value="UniProtKB-ARBA"/>
</dbReference>
<evidence type="ECO:0000313" key="13">
    <source>
        <dbReference type="Proteomes" id="UP000664940"/>
    </source>
</evidence>
<dbReference type="Proteomes" id="UP000664940">
    <property type="component" value="Unassembled WGS sequence"/>
</dbReference>
<feature type="domain" description="Pyrin" evidence="10">
    <location>
        <begin position="1"/>
        <end position="94"/>
    </location>
</feature>
<dbReference type="SUPFAM" id="SSF47986">
    <property type="entry name" value="DEATH domain"/>
    <property type="match status" value="1"/>
</dbReference>
<proteinExistence type="inferred from homology"/>
<dbReference type="InterPro" id="IPR050637">
    <property type="entry name" value="NLRP_innate_immun_reg"/>
</dbReference>
<accession>A0A833YQI3</accession>
<dbReference type="PANTHER" id="PTHR45690:SF14">
    <property type="entry name" value="NACHT, LRR AND PYD DOMAINS-CONTAINING PROTEIN 2"/>
    <property type="match status" value="1"/>
</dbReference>
<dbReference type="InterPro" id="IPR001611">
    <property type="entry name" value="Leu-rich_rpt"/>
</dbReference>
<reference evidence="12 13" key="1">
    <citation type="journal article" date="2020" name="Nature">
        <title>Six reference-quality genomes reveal evolution of bat adaptations.</title>
        <authorList>
            <person name="Jebb D."/>
            <person name="Huang Z."/>
            <person name="Pippel M."/>
            <person name="Hughes G.M."/>
            <person name="Lavrichenko K."/>
            <person name="Devanna P."/>
            <person name="Winkler S."/>
            <person name="Jermiin L.S."/>
            <person name="Skirmuntt E.C."/>
            <person name="Katzourakis A."/>
            <person name="Burkitt-Gray L."/>
            <person name="Ray D.A."/>
            <person name="Sullivan K.A.M."/>
            <person name="Roscito J.G."/>
            <person name="Kirilenko B.M."/>
            <person name="Davalos L.M."/>
            <person name="Corthals A.P."/>
            <person name="Power M.L."/>
            <person name="Jones G."/>
            <person name="Ransome R.D."/>
            <person name="Dechmann D.K.N."/>
            <person name="Locatelli A.G."/>
            <person name="Puechmaille S.J."/>
            <person name="Fedrigo O."/>
            <person name="Jarvis E.D."/>
            <person name="Hiller M."/>
            <person name="Vernes S.C."/>
            <person name="Myers E.W."/>
            <person name="Teeling E.C."/>
        </authorList>
    </citation>
    <scope>NUCLEOTIDE SEQUENCE [LARGE SCALE GENOMIC DNA]</scope>
    <source>
        <strain evidence="12">Bat1K_MPI-CBG_1</strain>
    </source>
</reference>
<dbReference type="GO" id="GO:0050727">
    <property type="term" value="P:regulation of inflammatory response"/>
    <property type="evidence" value="ECO:0007669"/>
    <property type="project" value="TreeGrafter"/>
</dbReference>
<evidence type="ECO:0000256" key="7">
    <source>
        <dbReference type="ARBA" id="ARBA00022840"/>
    </source>
</evidence>
<keyword evidence="8" id="KW-0391">Immunity</keyword>
<evidence type="ECO:0000313" key="12">
    <source>
        <dbReference type="EMBL" id="KAF6078824.1"/>
    </source>
</evidence>
<comment type="caution">
    <text evidence="12">The sequence shown here is derived from an EMBL/GenBank/DDBJ whole genome shotgun (WGS) entry which is preliminary data.</text>
</comment>
<dbReference type="InterPro" id="IPR041075">
    <property type="entry name" value="NOD1/2_WH"/>
</dbReference>
<feature type="compositionally biased region" description="Basic and acidic residues" evidence="9">
    <location>
        <begin position="1009"/>
        <end position="1020"/>
    </location>
</feature>
<dbReference type="Pfam" id="PF02758">
    <property type="entry name" value="PYRIN"/>
    <property type="match status" value="1"/>
</dbReference>
<feature type="region of interest" description="Disordered" evidence="9">
    <location>
        <begin position="99"/>
        <end position="127"/>
    </location>
</feature>
<comment type="subcellular location">
    <subcellularLocation>
        <location evidence="1">Cytoplasm</location>
    </subcellularLocation>
</comment>
<evidence type="ECO:0000256" key="2">
    <source>
        <dbReference type="ARBA" id="ARBA00008665"/>
    </source>
</evidence>
<comment type="similarity">
    <text evidence="2">Belongs to the NLRP family.</text>
</comment>
<dbReference type="GO" id="GO:0032651">
    <property type="term" value="P:regulation of interleukin-1 beta production"/>
    <property type="evidence" value="ECO:0007669"/>
    <property type="project" value="UniProtKB-ARBA"/>
</dbReference>
<evidence type="ECO:0000256" key="8">
    <source>
        <dbReference type="ARBA" id="ARBA00022859"/>
    </source>
</evidence>
<dbReference type="SUPFAM" id="SSF52540">
    <property type="entry name" value="P-loop containing nucleoside triphosphate hydrolases"/>
    <property type="match status" value="1"/>
</dbReference>
<gene>
    <name evidence="12" type="ORF">HJG60_013869</name>
</gene>
<evidence type="ECO:0000256" key="6">
    <source>
        <dbReference type="ARBA" id="ARBA00022741"/>
    </source>
</evidence>
<protein>
    <submittedName>
        <fullName evidence="12">NLR family pyrin domain containing 2</fullName>
    </submittedName>
</protein>
<dbReference type="SUPFAM" id="SSF52047">
    <property type="entry name" value="RNI-like"/>
    <property type="match status" value="1"/>
</dbReference>
<evidence type="ECO:0000256" key="5">
    <source>
        <dbReference type="ARBA" id="ARBA00022737"/>
    </source>
</evidence>
<dbReference type="SMART" id="SM00368">
    <property type="entry name" value="LRR_RI"/>
    <property type="match status" value="8"/>
</dbReference>
<dbReference type="SMART" id="SM01289">
    <property type="entry name" value="PYRIN"/>
    <property type="match status" value="1"/>
</dbReference>
<sequence length="1030" mass="116654">MIPSAQLGFNLQPLLEQLNQDELNKFKSLLRTISPQDELQHIPQMEIEEANGKQLAEILTSSFPRCWVEKVTIQVFDKMNRIDLSKRAKDELQGLTQVQSKGVTHPEEVKESLEGEKPGEGAEHRSGVKAIGQTWKENYWPEVRSHEFTQSYERLKTFCNPETLPGPFPYTVVLHGPSGIGKTTLAKKWMLEWTQDEFPKTLKFAFYLRCKEMNRQGTCTFAELLSKTRLDVQEVKIPDQGQNILFVIDGFDELRVPLGSVIHDICGDWKKQKPVSILLASLLKRKLLPKATLLVTTRPGTLRELRLLAEQPVLIEVEGLSELGRRDYFLKYFEQEDQALRAFEAMRSNPALFHMGCMPPVCWVTCTCLSWQMEQGQDPATTCQTTTSLFLHFLCGQFTPVPADYPRGPLAAALRAVCLLASGGLWAQTSMLDGEDLKRLGLQESDLQPFLDKNILQEDTQCEGCYTFIHLSVQQLLAAVFYILDSEEQKDRGSCKPDIRDLQTLLSKEERLKNPNLAHVRYFLFGLSNEQRARELETTFGCPVRPGIKQELLTSLSEGTDPFSSTTDMKEVLYCLYESQEEMLVKEAMAHTREMSLHLQNKVDLVHSAFCLQHCRNLEMISLQVEKGIFLENEEASESHMWEERSQNDPHTLSLWMDLCSLFDSNKNLIHLDISQSFLSTSSIRILCEKIASATCHLQTVVLRNISPMDAYRNICTCFGGYETLTHLTLEGNDQNDMLPTLCEILRHPKCNLQYLRLVSCSATTEQWADLSSSLETNQSLTCLNLTADEILDEGAKLLYLTLRNPQCFLKRLSLENNQLTGAYFKDLSSALIVNMRLTHLCLAKNDLGDSGVKLLCEGLSYLDCQLQTLVLYYCNITSDGCINLSMILQQNSSLTHLDLGLNHIGVTGLKFLCEALKKPLCNLRCLWLWGCAITPSSCADLSSALSSNKNLVTLDLGQNFLGYSGVKMLYDVLKLQSCPLQKLRLNIDKSDAQTQKLLSKIKESNPKLTIERDDQEPKNNRPSSHDFIF</sequence>
<name>A0A833YQI3_9CHIR</name>
<dbReference type="Gene3D" id="3.40.50.300">
    <property type="entry name" value="P-loop containing nucleotide triphosphate hydrolases"/>
    <property type="match status" value="1"/>
</dbReference>
<evidence type="ECO:0000259" key="11">
    <source>
        <dbReference type="PROSITE" id="PS50837"/>
    </source>
</evidence>
<evidence type="ECO:0000256" key="4">
    <source>
        <dbReference type="ARBA" id="ARBA00022614"/>
    </source>
</evidence>
<evidence type="ECO:0000256" key="1">
    <source>
        <dbReference type="ARBA" id="ARBA00004496"/>
    </source>
</evidence>
<dbReference type="PROSITE" id="PS50837">
    <property type="entry name" value="NACHT"/>
    <property type="match status" value="1"/>
</dbReference>
<dbReference type="GO" id="GO:0002376">
    <property type="term" value="P:immune system process"/>
    <property type="evidence" value="ECO:0007669"/>
    <property type="project" value="UniProtKB-KW"/>
</dbReference>
<dbReference type="FunFam" id="3.80.10.10:FF:000437">
    <property type="entry name" value="NLR family pyrin domain-containing 2"/>
    <property type="match status" value="1"/>
</dbReference>
<feature type="compositionally biased region" description="Basic and acidic residues" evidence="9">
    <location>
        <begin position="104"/>
        <end position="126"/>
    </location>
</feature>
<dbReference type="Pfam" id="PF17776">
    <property type="entry name" value="NLRC4_HD2"/>
    <property type="match status" value="1"/>
</dbReference>
<dbReference type="GO" id="GO:0005524">
    <property type="term" value="F:ATP binding"/>
    <property type="evidence" value="ECO:0007669"/>
    <property type="project" value="UniProtKB-KW"/>
</dbReference>
<dbReference type="AlphaFoldDB" id="A0A833YQI3"/>
<feature type="domain" description="NACHT" evidence="11">
    <location>
        <begin position="170"/>
        <end position="366"/>
    </location>
</feature>
<dbReference type="CDD" id="cd08320">
    <property type="entry name" value="Pyrin_NALPs"/>
    <property type="match status" value="1"/>
</dbReference>
<dbReference type="Gene3D" id="1.10.533.10">
    <property type="entry name" value="Death Domain, Fas"/>
    <property type="match status" value="1"/>
</dbReference>
<dbReference type="InterPro" id="IPR032675">
    <property type="entry name" value="LRR_dom_sf"/>
</dbReference>
<dbReference type="InterPro" id="IPR027417">
    <property type="entry name" value="P-loop_NTPase"/>
</dbReference>
<organism evidence="12 13">
    <name type="scientific">Phyllostomus discolor</name>
    <name type="common">pale spear-nosed bat</name>
    <dbReference type="NCBI Taxonomy" id="89673"/>
    <lineage>
        <taxon>Eukaryota</taxon>
        <taxon>Metazoa</taxon>
        <taxon>Chordata</taxon>
        <taxon>Craniata</taxon>
        <taxon>Vertebrata</taxon>
        <taxon>Euteleostomi</taxon>
        <taxon>Mammalia</taxon>
        <taxon>Eutheria</taxon>
        <taxon>Laurasiatheria</taxon>
        <taxon>Chiroptera</taxon>
        <taxon>Yangochiroptera</taxon>
        <taxon>Phyllostomidae</taxon>
        <taxon>Phyllostominae</taxon>
        <taxon>Phyllostomus</taxon>
    </lineage>
</organism>
<dbReference type="InterPro" id="IPR004020">
    <property type="entry name" value="DAPIN"/>
</dbReference>
<dbReference type="InterPro" id="IPR007111">
    <property type="entry name" value="NACHT_NTPase"/>
</dbReference>
<dbReference type="Pfam" id="PF13516">
    <property type="entry name" value="LRR_6"/>
    <property type="match status" value="2"/>
</dbReference>
<keyword evidence="5" id="KW-0677">Repeat</keyword>
<dbReference type="Pfam" id="PF17779">
    <property type="entry name" value="WHD_NOD2"/>
    <property type="match status" value="1"/>
</dbReference>